<dbReference type="OrthoDB" id="1607513at2759"/>
<dbReference type="PANTHER" id="PTHR46481:SF10">
    <property type="entry name" value="ZINC FINGER BED DOMAIN-CONTAINING PROTEIN 39"/>
    <property type="match status" value="1"/>
</dbReference>
<dbReference type="GO" id="GO:0046983">
    <property type="term" value="F:protein dimerization activity"/>
    <property type="evidence" value="ECO:0007669"/>
    <property type="project" value="InterPro"/>
</dbReference>
<dbReference type="GO" id="GO:0008270">
    <property type="term" value="F:zinc ion binding"/>
    <property type="evidence" value="ECO:0007669"/>
    <property type="project" value="UniProtKB-KW"/>
</dbReference>
<dbReference type="InterPro" id="IPR012337">
    <property type="entry name" value="RNaseH-like_sf"/>
</dbReference>
<dbReference type="SUPFAM" id="SSF53098">
    <property type="entry name" value="Ribonuclease H-like"/>
    <property type="match status" value="1"/>
</dbReference>
<keyword evidence="3" id="KW-0863">Zinc-finger</keyword>
<gene>
    <name evidence="7" type="ORF">M378DRAFT_92477</name>
</gene>
<dbReference type="PANTHER" id="PTHR46481">
    <property type="entry name" value="ZINC FINGER BED DOMAIN-CONTAINING PROTEIN 4"/>
    <property type="match status" value="1"/>
</dbReference>
<dbReference type="InterPro" id="IPR052035">
    <property type="entry name" value="ZnF_BED_domain_contain"/>
</dbReference>
<evidence type="ECO:0000256" key="5">
    <source>
        <dbReference type="ARBA" id="ARBA00023242"/>
    </source>
</evidence>
<comment type="subcellular location">
    <subcellularLocation>
        <location evidence="1">Nucleus</location>
    </subcellularLocation>
</comment>
<reference evidence="7 8" key="1">
    <citation type="submission" date="2014-04" db="EMBL/GenBank/DDBJ databases">
        <title>Evolutionary Origins and Diversification of the Mycorrhizal Mutualists.</title>
        <authorList>
            <consortium name="DOE Joint Genome Institute"/>
            <consortium name="Mycorrhizal Genomics Consortium"/>
            <person name="Kohler A."/>
            <person name="Kuo A."/>
            <person name="Nagy L.G."/>
            <person name="Floudas D."/>
            <person name="Copeland A."/>
            <person name="Barry K.W."/>
            <person name="Cichocki N."/>
            <person name="Veneault-Fourrey C."/>
            <person name="LaButti K."/>
            <person name="Lindquist E.A."/>
            <person name="Lipzen A."/>
            <person name="Lundell T."/>
            <person name="Morin E."/>
            <person name="Murat C."/>
            <person name="Riley R."/>
            <person name="Ohm R."/>
            <person name="Sun H."/>
            <person name="Tunlid A."/>
            <person name="Henrissat B."/>
            <person name="Grigoriev I.V."/>
            <person name="Hibbett D.S."/>
            <person name="Martin F."/>
        </authorList>
    </citation>
    <scope>NUCLEOTIDE SEQUENCE [LARGE SCALE GENOMIC DNA]</scope>
    <source>
        <strain evidence="7 8">Koide BX008</strain>
    </source>
</reference>
<dbReference type="STRING" id="946122.A0A0C2SKM8"/>
<evidence type="ECO:0000313" key="7">
    <source>
        <dbReference type="EMBL" id="KIL54479.1"/>
    </source>
</evidence>
<evidence type="ECO:0000256" key="3">
    <source>
        <dbReference type="ARBA" id="ARBA00022771"/>
    </source>
</evidence>
<dbReference type="GO" id="GO:0005634">
    <property type="term" value="C:nucleus"/>
    <property type="evidence" value="ECO:0007669"/>
    <property type="project" value="UniProtKB-SubCell"/>
</dbReference>
<dbReference type="HOGENOM" id="CLU_009123_4_6_1"/>
<feature type="domain" description="HAT C-terminal dimerisation" evidence="6">
    <location>
        <begin position="205"/>
        <end position="273"/>
    </location>
</feature>
<evidence type="ECO:0000259" key="6">
    <source>
        <dbReference type="Pfam" id="PF05699"/>
    </source>
</evidence>
<keyword evidence="2" id="KW-0479">Metal-binding</keyword>
<evidence type="ECO:0000256" key="1">
    <source>
        <dbReference type="ARBA" id="ARBA00004123"/>
    </source>
</evidence>
<dbReference type="InterPro" id="IPR008906">
    <property type="entry name" value="HATC_C_dom"/>
</dbReference>
<accession>A0A0C2SKM8</accession>
<dbReference type="EMBL" id="KN818734">
    <property type="protein sequence ID" value="KIL54479.1"/>
    <property type="molecule type" value="Genomic_DNA"/>
</dbReference>
<evidence type="ECO:0000313" key="8">
    <source>
        <dbReference type="Proteomes" id="UP000054549"/>
    </source>
</evidence>
<name>A0A0C2SKM8_AMAMK</name>
<dbReference type="Pfam" id="PF05699">
    <property type="entry name" value="Dimer_Tnp_hAT"/>
    <property type="match status" value="1"/>
</dbReference>
<evidence type="ECO:0000256" key="4">
    <source>
        <dbReference type="ARBA" id="ARBA00022833"/>
    </source>
</evidence>
<protein>
    <recommendedName>
        <fullName evidence="6">HAT C-terminal dimerisation domain-containing protein</fullName>
    </recommendedName>
</protein>
<keyword evidence="8" id="KW-1185">Reference proteome</keyword>
<feature type="non-terminal residue" evidence="7">
    <location>
        <position position="1"/>
    </location>
</feature>
<proteinExistence type="predicted"/>
<dbReference type="InParanoid" id="A0A0C2SKM8"/>
<organism evidence="7 8">
    <name type="scientific">Amanita muscaria (strain Koide BX008)</name>
    <dbReference type="NCBI Taxonomy" id="946122"/>
    <lineage>
        <taxon>Eukaryota</taxon>
        <taxon>Fungi</taxon>
        <taxon>Dikarya</taxon>
        <taxon>Basidiomycota</taxon>
        <taxon>Agaricomycotina</taxon>
        <taxon>Agaricomycetes</taxon>
        <taxon>Agaricomycetidae</taxon>
        <taxon>Agaricales</taxon>
        <taxon>Pluteineae</taxon>
        <taxon>Amanitaceae</taxon>
        <taxon>Amanita</taxon>
    </lineage>
</organism>
<keyword evidence="4" id="KW-0862">Zinc</keyword>
<dbReference type="Proteomes" id="UP000054549">
    <property type="component" value="Unassembled WGS sequence"/>
</dbReference>
<sequence length="279" mass="32203">PQRRQAWFRSVTLTRPESVELAKGDQLPLMLILDCRTRWSSTDQMLECALKFEGAIDHFVATHKDLCQHALSTEDWANIRRVKGWLHLFREATTQMSSTSSPMLSTTHAIFRGLQDELKAILRSLPNDVAPQIKGALIKAHRKLSDYFYKFDISPYPLWAAYPRIGYIGLKDDYVNDVELVEGLQQSKIALERHFNQFYAGHFASCNPIQWWYANRIRSRFPNLYWLAKDLLAIPGSAVAVERIFSGGRDTISMRRASLKPNTIHSLMLVKQRIRMHQS</sequence>
<dbReference type="AlphaFoldDB" id="A0A0C2SKM8"/>
<keyword evidence="5" id="KW-0539">Nucleus</keyword>
<evidence type="ECO:0000256" key="2">
    <source>
        <dbReference type="ARBA" id="ARBA00022723"/>
    </source>
</evidence>